<dbReference type="AlphaFoldDB" id="A0A9P0A6E0"/>
<evidence type="ECO:0000313" key="3">
    <source>
        <dbReference type="Proteomes" id="UP001152759"/>
    </source>
</evidence>
<protein>
    <submittedName>
        <fullName evidence="2">Uncharacterized protein</fullName>
    </submittedName>
</protein>
<evidence type="ECO:0000313" key="2">
    <source>
        <dbReference type="EMBL" id="CAH0384907.1"/>
    </source>
</evidence>
<feature type="region of interest" description="Disordered" evidence="1">
    <location>
        <begin position="159"/>
        <end position="180"/>
    </location>
</feature>
<dbReference type="Proteomes" id="UP001152759">
    <property type="component" value="Chromosome 2"/>
</dbReference>
<sequence>MGGVAIKSSCIIDEDSAGSFVAEGSKTLILWARCVTWTLQSILVCRTESLSGASFLVRPLHEAYQAALTAHLTEAMNTFWAECYESSKLSSHKRNREVGESKLRFQMNVVSPCRSRASEESLRFANVLTQQRNAELAVRRKWRVLKEFLCGPRGAWKSSNLPQNKRDNSSPIFAPPMIKSDLPVFTTRPSSSF</sequence>
<organism evidence="2 3">
    <name type="scientific">Bemisia tabaci</name>
    <name type="common">Sweetpotato whitefly</name>
    <name type="synonym">Aleurodes tabaci</name>
    <dbReference type="NCBI Taxonomy" id="7038"/>
    <lineage>
        <taxon>Eukaryota</taxon>
        <taxon>Metazoa</taxon>
        <taxon>Ecdysozoa</taxon>
        <taxon>Arthropoda</taxon>
        <taxon>Hexapoda</taxon>
        <taxon>Insecta</taxon>
        <taxon>Pterygota</taxon>
        <taxon>Neoptera</taxon>
        <taxon>Paraneoptera</taxon>
        <taxon>Hemiptera</taxon>
        <taxon>Sternorrhyncha</taxon>
        <taxon>Aleyrodoidea</taxon>
        <taxon>Aleyrodidae</taxon>
        <taxon>Aleyrodinae</taxon>
        <taxon>Bemisia</taxon>
    </lineage>
</organism>
<keyword evidence="3" id="KW-1185">Reference proteome</keyword>
<dbReference type="Pfam" id="PF16057">
    <property type="entry name" value="DUF4800"/>
    <property type="match status" value="1"/>
</dbReference>
<reference evidence="2" key="1">
    <citation type="submission" date="2021-12" db="EMBL/GenBank/DDBJ databases">
        <authorList>
            <person name="King R."/>
        </authorList>
    </citation>
    <scope>NUCLEOTIDE SEQUENCE</scope>
</reference>
<gene>
    <name evidence="2" type="ORF">BEMITA_LOCUS4191</name>
</gene>
<name>A0A9P0A6E0_BEMTA</name>
<dbReference type="EMBL" id="OU963863">
    <property type="protein sequence ID" value="CAH0384907.1"/>
    <property type="molecule type" value="Genomic_DNA"/>
</dbReference>
<proteinExistence type="predicted"/>
<evidence type="ECO:0000256" key="1">
    <source>
        <dbReference type="SAM" id="MobiDB-lite"/>
    </source>
</evidence>
<accession>A0A9P0A6E0</accession>